<dbReference type="Proteomes" id="UP000607653">
    <property type="component" value="Unassembled WGS sequence"/>
</dbReference>
<dbReference type="AlphaFoldDB" id="A0A822Z6V7"/>
<evidence type="ECO:0000313" key="2">
    <source>
        <dbReference type="Proteomes" id="UP000607653"/>
    </source>
</evidence>
<proteinExistence type="predicted"/>
<organism evidence="1 2">
    <name type="scientific">Nelumbo nucifera</name>
    <name type="common">Sacred lotus</name>
    <dbReference type="NCBI Taxonomy" id="4432"/>
    <lineage>
        <taxon>Eukaryota</taxon>
        <taxon>Viridiplantae</taxon>
        <taxon>Streptophyta</taxon>
        <taxon>Embryophyta</taxon>
        <taxon>Tracheophyta</taxon>
        <taxon>Spermatophyta</taxon>
        <taxon>Magnoliopsida</taxon>
        <taxon>Proteales</taxon>
        <taxon>Nelumbonaceae</taxon>
        <taxon>Nelumbo</taxon>
    </lineage>
</organism>
<keyword evidence="2" id="KW-1185">Reference proteome</keyword>
<gene>
    <name evidence="1" type="ORF">HUJ06_014683</name>
</gene>
<accession>A0A822Z6V7</accession>
<dbReference type="EMBL" id="DUZY01000005">
    <property type="protein sequence ID" value="DAD40360.1"/>
    <property type="molecule type" value="Genomic_DNA"/>
</dbReference>
<sequence length="84" mass="9038">MSPTAAMLILSHHYKSSPTSPTSAGDETAAAFQVSVSAGKWFSSLFLRGPVQQQQKHSQTSPPPSSASLEQRFQEALQLSCWSS</sequence>
<evidence type="ECO:0000313" key="1">
    <source>
        <dbReference type="EMBL" id="DAD40360.1"/>
    </source>
</evidence>
<protein>
    <submittedName>
        <fullName evidence="1">Uncharacterized protein</fullName>
    </submittedName>
</protein>
<comment type="caution">
    <text evidence="1">The sequence shown here is derived from an EMBL/GenBank/DDBJ whole genome shotgun (WGS) entry which is preliminary data.</text>
</comment>
<reference evidence="1 2" key="1">
    <citation type="journal article" date="2020" name="Mol. Biol. Evol.">
        <title>Distinct Expression and Methylation Patterns for Genes with Different Fates following a Single Whole-Genome Duplication in Flowering Plants.</title>
        <authorList>
            <person name="Shi T."/>
            <person name="Rahmani R.S."/>
            <person name="Gugger P.F."/>
            <person name="Wang M."/>
            <person name="Li H."/>
            <person name="Zhang Y."/>
            <person name="Li Z."/>
            <person name="Wang Q."/>
            <person name="Van de Peer Y."/>
            <person name="Marchal K."/>
            <person name="Chen J."/>
        </authorList>
    </citation>
    <scope>NUCLEOTIDE SEQUENCE [LARGE SCALE GENOMIC DNA]</scope>
    <source>
        <tissue evidence="1">Leaf</tissue>
    </source>
</reference>
<name>A0A822Z6V7_NELNU</name>